<comment type="caution">
    <text evidence="2">The sequence shown here is derived from an EMBL/GenBank/DDBJ whole genome shotgun (WGS) entry which is preliminary data.</text>
</comment>
<dbReference type="EMBL" id="AVOT02003025">
    <property type="protein sequence ID" value="MBW0472253.1"/>
    <property type="molecule type" value="Genomic_DNA"/>
</dbReference>
<dbReference type="AlphaFoldDB" id="A0A9Q3GLS3"/>
<evidence type="ECO:0000256" key="1">
    <source>
        <dbReference type="SAM" id="MobiDB-lite"/>
    </source>
</evidence>
<reference evidence="2" key="1">
    <citation type="submission" date="2021-03" db="EMBL/GenBank/DDBJ databases">
        <title>Draft genome sequence of rust myrtle Austropuccinia psidii MF-1, a brazilian biotype.</title>
        <authorList>
            <person name="Quecine M.C."/>
            <person name="Pachon D.M.R."/>
            <person name="Bonatelli M.L."/>
            <person name="Correr F.H."/>
            <person name="Franceschini L.M."/>
            <person name="Leite T.F."/>
            <person name="Margarido G.R.A."/>
            <person name="Almeida C.A."/>
            <person name="Ferrarezi J.A."/>
            <person name="Labate C.A."/>
        </authorList>
    </citation>
    <scope>NUCLEOTIDE SEQUENCE</scope>
    <source>
        <strain evidence="2">MF-1</strain>
    </source>
</reference>
<feature type="region of interest" description="Disordered" evidence="1">
    <location>
        <begin position="61"/>
        <end position="88"/>
    </location>
</feature>
<evidence type="ECO:0000313" key="3">
    <source>
        <dbReference type="Proteomes" id="UP000765509"/>
    </source>
</evidence>
<dbReference type="Proteomes" id="UP000765509">
    <property type="component" value="Unassembled WGS sequence"/>
</dbReference>
<organism evidence="2 3">
    <name type="scientific">Austropuccinia psidii MF-1</name>
    <dbReference type="NCBI Taxonomy" id="1389203"/>
    <lineage>
        <taxon>Eukaryota</taxon>
        <taxon>Fungi</taxon>
        <taxon>Dikarya</taxon>
        <taxon>Basidiomycota</taxon>
        <taxon>Pucciniomycotina</taxon>
        <taxon>Pucciniomycetes</taxon>
        <taxon>Pucciniales</taxon>
        <taxon>Sphaerophragmiaceae</taxon>
        <taxon>Austropuccinia</taxon>
    </lineage>
</organism>
<sequence length="107" mass="12375">MHKSNAPPKKKETTVIEERKCEKATAIAIIKEWGNWKTPEISPENENIQINVGLRKTRQRAARQESQCQAQQEDKTETHEPFKKNIPAAYHEEDEAQEEIIVLIPTK</sequence>
<proteinExistence type="predicted"/>
<feature type="compositionally biased region" description="Basic and acidic residues" evidence="1">
    <location>
        <begin position="72"/>
        <end position="83"/>
    </location>
</feature>
<protein>
    <submittedName>
        <fullName evidence="2">Uncharacterized protein</fullName>
    </submittedName>
</protein>
<name>A0A9Q3GLS3_9BASI</name>
<accession>A0A9Q3GLS3</accession>
<keyword evidence="3" id="KW-1185">Reference proteome</keyword>
<gene>
    <name evidence="2" type="ORF">O181_011968</name>
</gene>
<evidence type="ECO:0000313" key="2">
    <source>
        <dbReference type="EMBL" id="MBW0472253.1"/>
    </source>
</evidence>